<keyword evidence="3" id="KW-1185">Reference proteome</keyword>
<reference evidence="2 3" key="1">
    <citation type="submission" date="2016-05" db="EMBL/GenBank/DDBJ databases">
        <title>Genome sequencing of Vitellibacter soesokkakensis RSSK-12.</title>
        <authorList>
            <person name="Thevarajoo S."/>
            <person name="Selvaratnam C."/>
            <person name="Goh K.M."/>
            <person name="Chan K.-G."/>
            <person name="Chong C.S."/>
        </authorList>
    </citation>
    <scope>NUCLEOTIDE SEQUENCE [LARGE SCALE GENOMIC DNA]</scope>
    <source>
        <strain evidence="2 3">RSSK-12</strain>
    </source>
</reference>
<accession>A0A1A9LCS5</accession>
<dbReference type="RefSeq" id="WP_068762415.1">
    <property type="nucleotide sequence ID" value="NZ_LXIE01000031.1"/>
</dbReference>
<evidence type="ECO:0008006" key="4">
    <source>
        <dbReference type="Google" id="ProtNLM"/>
    </source>
</evidence>
<dbReference type="STRING" id="1385699.A7A78_13820"/>
<keyword evidence="1" id="KW-0732">Signal</keyword>
<evidence type="ECO:0000313" key="3">
    <source>
        <dbReference type="Proteomes" id="UP000077552"/>
    </source>
</evidence>
<dbReference type="Proteomes" id="UP000077552">
    <property type="component" value="Unassembled WGS sequence"/>
</dbReference>
<evidence type="ECO:0000313" key="2">
    <source>
        <dbReference type="EMBL" id="OAD90786.1"/>
    </source>
</evidence>
<dbReference type="OrthoDB" id="1448044at2"/>
<name>A0A1A9LCS5_9FLAO</name>
<dbReference type="EMBL" id="LXIE01000031">
    <property type="protein sequence ID" value="OAD90786.1"/>
    <property type="molecule type" value="Genomic_DNA"/>
</dbReference>
<protein>
    <recommendedName>
        <fullName evidence="4">Lipocalin-like domain-containing protein</fullName>
    </recommendedName>
</protein>
<organism evidence="2 3">
    <name type="scientific">Aequorivita soesokkakensis</name>
    <dbReference type="NCBI Taxonomy" id="1385699"/>
    <lineage>
        <taxon>Bacteria</taxon>
        <taxon>Pseudomonadati</taxon>
        <taxon>Bacteroidota</taxon>
        <taxon>Flavobacteriia</taxon>
        <taxon>Flavobacteriales</taxon>
        <taxon>Flavobacteriaceae</taxon>
        <taxon>Aequorivita</taxon>
    </lineage>
</organism>
<feature type="chain" id="PRO_5008392071" description="Lipocalin-like domain-containing protein" evidence="1">
    <location>
        <begin position="20"/>
        <end position="130"/>
    </location>
</feature>
<dbReference type="AlphaFoldDB" id="A0A1A9LCS5"/>
<proteinExistence type="predicted"/>
<feature type="signal peptide" evidence="1">
    <location>
        <begin position="1"/>
        <end position="19"/>
    </location>
</feature>
<evidence type="ECO:0000256" key="1">
    <source>
        <dbReference type="SAM" id="SignalP"/>
    </source>
</evidence>
<gene>
    <name evidence="2" type="ORF">A7A78_13820</name>
</gene>
<sequence>MKNLIVLFAFVLFAATAQSQSLTQKDVTGTWLVVNVENSNSNPKMAAAMGNAVINLYADNSFEVKERQGNGPAYTYNTTTNKNATWSFNQSSQTISTTRSKMTLQISKSGDKTFFTDKDSGLKFEVMKPI</sequence>
<comment type="caution">
    <text evidence="2">The sequence shown here is derived from an EMBL/GenBank/DDBJ whole genome shotgun (WGS) entry which is preliminary data.</text>
</comment>